<dbReference type="RefSeq" id="XP_009533154.1">
    <property type="nucleotide sequence ID" value="XM_009534859.1"/>
</dbReference>
<organism evidence="1 2">
    <name type="scientific">Phytophthora sojae (strain P6497)</name>
    <name type="common">Soybean stem and root rot agent</name>
    <name type="synonym">Phytophthora megasperma f. sp. glycines</name>
    <dbReference type="NCBI Taxonomy" id="1094619"/>
    <lineage>
        <taxon>Eukaryota</taxon>
        <taxon>Sar</taxon>
        <taxon>Stramenopiles</taxon>
        <taxon>Oomycota</taxon>
        <taxon>Peronosporomycetes</taxon>
        <taxon>Peronosporales</taxon>
        <taxon>Peronosporaceae</taxon>
        <taxon>Phytophthora</taxon>
    </lineage>
</organism>
<proteinExistence type="predicted"/>
<dbReference type="InParanoid" id="G4ZZR3"/>
<gene>
    <name evidence="1" type="ORF">PHYSODRAFT_304318</name>
</gene>
<dbReference type="Proteomes" id="UP000002640">
    <property type="component" value="Unassembled WGS sequence"/>
</dbReference>
<sequence>MEKNEVVITCPRRIYGRVELHVKKLLRNIEPESVTLQLPEHVNMGKIIGKGGRMAKQLEANVQELLSSERCGAGHLHVGRGQVIKINSQSREIVVTLEGASRALMSSLIVETHGHNTLPLVTPGQQLQQCPRLAQLMNKVPPTSWATRDDVVLQLAHALVWRCNASICGGFLRDWVVRGESANDIDVRLSPPQVTASSVERALRQFIWGSIGAAQCQVTIISRAQKGSAFALTFRAANIEAFDVDLVDPSAILKKMHPGVDCDAGNLLLNRKQALCKKVEGAGDSWCAALENVLKKQFVFYYALDTRDADHNTEALRRLRTCLSAVPTSVISQLSRSERSLIKPQRA</sequence>
<dbReference type="AlphaFoldDB" id="G4ZZR3"/>
<dbReference type="GeneID" id="20642395"/>
<protein>
    <recommendedName>
        <fullName evidence="3">K Homology domain-containing protein</fullName>
    </recommendedName>
</protein>
<name>G4ZZR3_PHYSP</name>
<dbReference type="EMBL" id="JH159158">
    <property type="protein sequence ID" value="EGZ10409.1"/>
    <property type="molecule type" value="Genomic_DNA"/>
</dbReference>
<reference evidence="1 2" key="1">
    <citation type="journal article" date="2006" name="Science">
        <title>Phytophthora genome sequences uncover evolutionary origins and mechanisms of pathogenesis.</title>
        <authorList>
            <person name="Tyler B.M."/>
            <person name="Tripathy S."/>
            <person name="Zhang X."/>
            <person name="Dehal P."/>
            <person name="Jiang R.H."/>
            <person name="Aerts A."/>
            <person name="Arredondo F.D."/>
            <person name="Baxter L."/>
            <person name="Bensasson D."/>
            <person name="Beynon J.L."/>
            <person name="Chapman J."/>
            <person name="Damasceno C.M."/>
            <person name="Dorrance A.E."/>
            <person name="Dou D."/>
            <person name="Dickerman A.W."/>
            <person name="Dubchak I.L."/>
            <person name="Garbelotto M."/>
            <person name="Gijzen M."/>
            <person name="Gordon S.G."/>
            <person name="Govers F."/>
            <person name="Grunwald N.J."/>
            <person name="Huang W."/>
            <person name="Ivors K.L."/>
            <person name="Jones R.W."/>
            <person name="Kamoun S."/>
            <person name="Krampis K."/>
            <person name="Lamour K.H."/>
            <person name="Lee M.K."/>
            <person name="McDonald W.H."/>
            <person name="Medina M."/>
            <person name="Meijer H.J."/>
            <person name="Nordberg E.K."/>
            <person name="Maclean D.J."/>
            <person name="Ospina-Giraldo M.D."/>
            <person name="Morris P.F."/>
            <person name="Phuntumart V."/>
            <person name="Putnam N.H."/>
            <person name="Rash S."/>
            <person name="Rose J.K."/>
            <person name="Sakihama Y."/>
            <person name="Salamov A.A."/>
            <person name="Savidor A."/>
            <person name="Scheuring C.F."/>
            <person name="Smith B.M."/>
            <person name="Sobral B.W."/>
            <person name="Terry A."/>
            <person name="Torto-Alalibo T.A."/>
            <person name="Win J."/>
            <person name="Xu Z."/>
            <person name="Zhang H."/>
            <person name="Grigoriev I.V."/>
            <person name="Rokhsar D.S."/>
            <person name="Boore J.L."/>
        </authorList>
    </citation>
    <scope>NUCLEOTIDE SEQUENCE [LARGE SCALE GENOMIC DNA]</scope>
    <source>
        <strain evidence="1 2">P6497</strain>
    </source>
</reference>
<accession>G4ZZR3</accession>
<evidence type="ECO:0008006" key="3">
    <source>
        <dbReference type="Google" id="ProtNLM"/>
    </source>
</evidence>
<evidence type="ECO:0000313" key="1">
    <source>
        <dbReference type="EMBL" id="EGZ10409.1"/>
    </source>
</evidence>
<evidence type="ECO:0000313" key="2">
    <source>
        <dbReference type="Proteomes" id="UP000002640"/>
    </source>
</evidence>
<keyword evidence="2" id="KW-1185">Reference proteome</keyword>
<dbReference type="KEGG" id="psoj:PHYSODRAFT_304318"/>